<keyword evidence="2" id="KW-0597">Phosphoprotein</keyword>
<evidence type="ECO:0000259" key="4">
    <source>
        <dbReference type="PROSITE" id="PS50075"/>
    </source>
</evidence>
<keyword evidence="3" id="KW-0808">Transferase</keyword>
<dbReference type="Proteomes" id="UP000677228">
    <property type="component" value="Unassembled WGS sequence"/>
</dbReference>
<sequence>VNISSNQYEKQPFRLEIDTIGQLQTLKYRSFNSPSLSPTDVQVEVHASALNFRDLMFALGMIENSMGFDSETLKYRERRVKLGLEFSGIVTDVGLTASQTFQIGDLVFGFADDCFATQIITNQHFVVKKPSHLSHTDAVSLPTVFATVYAGLIVKAQLKSGETVLIHSAAGGIGQAAIQLSQYVGANVICTVGSNEKREFLNKTYGCTQFANSHSTEEWKLDVLKLTDGQGVDVVLNSLKGDAIAAGLECLRTGGRFIEIGKVDILNHSKLDMNLLLRDLSFLSVQIDILMRSETDKIQQYLQAVNQLASEKHISPIVDRVYELNDTEPAFRFLMSGQHKGKLILNMQSKPPNVYPPSTIYNPTVCYILSGGTGALGLQLVQHMSTHGARQFILLSRQGRTSLRSSDATMLARLERFGIEIYIGKGDVAKRDDIQRVLQEAEDYLFILSSTKYSILHLAMVLDDAPISKLNIQRIENVMQCKVQGALNLLESIPDDKLEHVIFFSSAASAFGNPSQANYSAANTFLDAYANQLARSSRKKVRVLNLGLIEDVGILAEDWKLKQILTAKGFGEGLTSMGVAQLVDHAFLVNDNNECQMLYGNFQIEDFIRSYPILKTRLEHLIDHTISNSDGTAGSSSNSNEVTIESISAYISTLLATSNLDVTESLTVQGVDSLLAVELSAGLKKKFGLVISQLALLGGLSVKQIVESASP</sequence>
<dbReference type="SMART" id="SM00822">
    <property type="entry name" value="PKS_KR"/>
    <property type="match status" value="1"/>
</dbReference>
<dbReference type="Proteomes" id="UP000682733">
    <property type="component" value="Unassembled WGS sequence"/>
</dbReference>
<dbReference type="InterPro" id="IPR013968">
    <property type="entry name" value="PKS_KR"/>
</dbReference>
<dbReference type="InterPro" id="IPR036736">
    <property type="entry name" value="ACP-like_sf"/>
</dbReference>
<dbReference type="AlphaFoldDB" id="A0A8S2EDJ1"/>
<evidence type="ECO:0000313" key="6">
    <source>
        <dbReference type="EMBL" id="CAF4008091.1"/>
    </source>
</evidence>
<feature type="domain" description="Carrier" evidence="4">
    <location>
        <begin position="638"/>
        <end position="711"/>
    </location>
</feature>
<accession>A0A8S2EDJ1</accession>
<organism evidence="5 7">
    <name type="scientific">Didymodactylos carnosus</name>
    <dbReference type="NCBI Taxonomy" id="1234261"/>
    <lineage>
        <taxon>Eukaryota</taxon>
        <taxon>Metazoa</taxon>
        <taxon>Spiralia</taxon>
        <taxon>Gnathifera</taxon>
        <taxon>Rotifera</taxon>
        <taxon>Eurotatoria</taxon>
        <taxon>Bdelloidea</taxon>
        <taxon>Philodinida</taxon>
        <taxon>Philodinidae</taxon>
        <taxon>Didymodactylos</taxon>
    </lineage>
</organism>
<dbReference type="InterPro" id="IPR057326">
    <property type="entry name" value="KR_dom"/>
</dbReference>
<dbReference type="InterPro" id="IPR013154">
    <property type="entry name" value="ADH-like_N"/>
</dbReference>
<evidence type="ECO:0000256" key="3">
    <source>
        <dbReference type="ARBA" id="ARBA00022679"/>
    </source>
</evidence>
<proteinExistence type="predicted"/>
<evidence type="ECO:0000256" key="2">
    <source>
        <dbReference type="ARBA" id="ARBA00022553"/>
    </source>
</evidence>
<dbReference type="GO" id="GO:0016740">
    <property type="term" value="F:transferase activity"/>
    <property type="evidence" value="ECO:0007669"/>
    <property type="project" value="UniProtKB-KW"/>
</dbReference>
<reference evidence="5" key="1">
    <citation type="submission" date="2021-02" db="EMBL/GenBank/DDBJ databases">
        <authorList>
            <person name="Nowell W R."/>
        </authorList>
    </citation>
    <scope>NUCLEOTIDE SEQUENCE</scope>
</reference>
<evidence type="ECO:0000256" key="1">
    <source>
        <dbReference type="ARBA" id="ARBA00022450"/>
    </source>
</evidence>
<evidence type="ECO:0000313" key="7">
    <source>
        <dbReference type="Proteomes" id="UP000677228"/>
    </source>
</evidence>
<dbReference type="FunFam" id="3.40.50.720:FF:000209">
    <property type="entry name" value="Polyketide synthase Pks12"/>
    <property type="match status" value="1"/>
</dbReference>
<keyword evidence="1" id="KW-0596">Phosphopantetheine</keyword>
<dbReference type="CDD" id="cd05274">
    <property type="entry name" value="KR_FAS_SDR_x"/>
    <property type="match status" value="1"/>
</dbReference>
<dbReference type="EMBL" id="CAJOBA010035644">
    <property type="protein sequence ID" value="CAF4008091.1"/>
    <property type="molecule type" value="Genomic_DNA"/>
</dbReference>
<comment type="caution">
    <text evidence="5">The sequence shown here is derived from an EMBL/GenBank/DDBJ whole genome shotgun (WGS) entry which is preliminary data.</text>
</comment>
<dbReference type="Pfam" id="PF08659">
    <property type="entry name" value="KR"/>
    <property type="match status" value="1"/>
</dbReference>
<evidence type="ECO:0000313" key="5">
    <source>
        <dbReference type="EMBL" id="CAF1197891.1"/>
    </source>
</evidence>
<dbReference type="Gene3D" id="3.40.50.720">
    <property type="entry name" value="NAD(P)-binding Rossmann-like Domain"/>
    <property type="match status" value="2"/>
</dbReference>
<dbReference type="InterPro" id="IPR050444">
    <property type="entry name" value="Polyketide_Synthase"/>
</dbReference>
<dbReference type="PROSITE" id="PS50075">
    <property type="entry name" value="CARRIER"/>
    <property type="match status" value="1"/>
</dbReference>
<dbReference type="SMART" id="SM00829">
    <property type="entry name" value="PKS_ER"/>
    <property type="match status" value="1"/>
</dbReference>
<dbReference type="PANTHER" id="PTHR45681">
    <property type="entry name" value="POLYKETIDE SYNTHASE 44-RELATED"/>
    <property type="match status" value="1"/>
</dbReference>
<dbReference type="InterPro" id="IPR036291">
    <property type="entry name" value="NAD(P)-bd_dom_sf"/>
</dbReference>
<dbReference type="SUPFAM" id="SSF47336">
    <property type="entry name" value="ACP-like"/>
    <property type="match status" value="1"/>
</dbReference>
<protein>
    <recommendedName>
        <fullName evidence="4">Carrier domain-containing protein</fullName>
    </recommendedName>
</protein>
<dbReference type="SUPFAM" id="SSF51735">
    <property type="entry name" value="NAD(P)-binding Rossmann-fold domains"/>
    <property type="match status" value="2"/>
</dbReference>
<dbReference type="EMBL" id="CAJNOK010014112">
    <property type="protein sequence ID" value="CAF1197891.1"/>
    <property type="molecule type" value="Genomic_DNA"/>
</dbReference>
<gene>
    <name evidence="5" type="ORF">OVA965_LOCUS23841</name>
    <name evidence="6" type="ORF">TMI583_LOCUS24561</name>
</gene>
<name>A0A8S2EDJ1_9BILA</name>
<dbReference type="PANTHER" id="PTHR45681:SF6">
    <property type="entry name" value="POLYKETIDE SYNTHASE 37"/>
    <property type="match status" value="1"/>
</dbReference>
<feature type="non-terminal residue" evidence="5">
    <location>
        <position position="1"/>
    </location>
</feature>
<dbReference type="InterPro" id="IPR020843">
    <property type="entry name" value="ER"/>
</dbReference>
<dbReference type="Gene3D" id="1.10.1200.10">
    <property type="entry name" value="ACP-like"/>
    <property type="match status" value="1"/>
</dbReference>
<dbReference type="InterPro" id="IPR009081">
    <property type="entry name" value="PP-bd_ACP"/>
</dbReference>
<dbReference type="CDD" id="cd05195">
    <property type="entry name" value="enoyl_red"/>
    <property type="match status" value="1"/>
</dbReference>
<dbReference type="InterPro" id="IPR011032">
    <property type="entry name" value="GroES-like_sf"/>
</dbReference>
<dbReference type="Pfam" id="PF00550">
    <property type="entry name" value="PP-binding"/>
    <property type="match status" value="1"/>
</dbReference>
<dbReference type="Gene3D" id="3.90.180.10">
    <property type="entry name" value="Medium-chain alcohol dehydrogenases, catalytic domain"/>
    <property type="match status" value="1"/>
</dbReference>
<dbReference type="SUPFAM" id="SSF50129">
    <property type="entry name" value="GroES-like"/>
    <property type="match status" value="1"/>
</dbReference>
<dbReference type="Pfam" id="PF08240">
    <property type="entry name" value="ADH_N"/>
    <property type="match status" value="1"/>
</dbReference>
<dbReference type="Pfam" id="PF13602">
    <property type="entry name" value="ADH_zinc_N_2"/>
    <property type="match status" value="1"/>
</dbReference>
<dbReference type="GO" id="GO:0016491">
    <property type="term" value="F:oxidoreductase activity"/>
    <property type="evidence" value="ECO:0007669"/>
    <property type="project" value="InterPro"/>
</dbReference>